<name>A0AAD4KLF0_9EURO</name>
<keyword evidence="3" id="KW-0732">Signal</keyword>
<dbReference type="Proteomes" id="UP001201262">
    <property type="component" value="Unassembled WGS sequence"/>
</dbReference>
<keyword evidence="5" id="KW-1185">Reference proteome</keyword>
<accession>A0AAD4KLF0</accession>
<evidence type="ECO:0000313" key="5">
    <source>
        <dbReference type="Proteomes" id="UP001201262"/>
    </source>
</evidence>
<feature type="coiled-coil region" evidence="1">
    <location>
        <begin position="64"/>
        <end position="91"/>
    </location>
</feature>
<comment type="caution">
    <text evidence="4">The sequence shown here is derived from an EMBL/GenBank/DDBJ whole genome shotgun (WGS) entry which is preliminary data.</text>
</comment>
<gene>
    <name evidence="4" type="ORF">BGW36DRAFT_382659</name>
</gene>
<dbReference type="EMBL" id="JAJTJA010000008">
    <property type="protein sequence ID" value="KAH8695418.1"/>
    <property type="molecule type" value="Genomic_DNA"/>
</dbReference>
<evidence type="ECO:0000313" key="4">
    <source>
        <dbReference type="EMBL" id="KAH8695418.1"/>
    </source>
</evidence>
<evidence type="ECO:0000256" key="2">
    <source>
        <dbReference type="SAM" id="MobiDB-lite"/>
    </source>
</evidence>
<dbReference type="PANTHER" id="PTHR37012">
    <property type="entry name" value="B-ZIP TRANSCRIPTION FACTOR (EUROFUNG)-RELATED"/>
    <property type="match status" value="1"/>
</dbReference>
<organism evidence="4 5">
    <name type="scientific">Talaromyces proteolyticus</name>
    <dbReference type="NCBI Taxonomy" id="1131652"/>
    <lineage>
        <taxon>Eukaryota</taxon>
        <taxon>Fungi</taxon>
        <taxon>Dikarya</taxon>
        <taxon>Ascomycota</taxon>
        <taxon>Pezizomycotina</taxon>
        <taxon>Eurotiomycetes</taxon>
        <taxon>Eurotiomycetidae</taxon>
        <taxon>Eurotiales</taxon>
        <taxon>Trichocomaceae</taxon>
        <taxon>Talaromyces</taxon>
        <taxon>Talaromyces sect. Bacilispori</taxon>
    </lineage>
</organism>
<dbReference type="PANTHER" id="PTHR37012:SF7">
    <property type="entry name" value="B-ZIP TRANSCRIPTION FACTOR (EUROFUNG)-RELATED"/>
    <property type="match status" value="1"/>
</dbReference>
<proteinExistence type="predicted"/>
<dbReference type="Pfam" id="PF11905">
    <property type="entry name" value="DUF3425"/>
    <property type="match status" value="1"/>
</dbReference>
<keyword evidence="1" id="KW-0175">Coiled coil</keyword>
<evidence type="ECO:0000256" key="3">
    <source>
        <dbReference type="SAM" id="SignalP"/>
    </source>
</evidence>
<dbReference type="RefSeq" id="XP_046070560.1">
    <property type="nucleotide sequence ID" value="XM_046216573.1"/>
</dbReference>
<feature type="region of interest" description="Disordered" evidence="2">
    <location>
        <begin position="118"/>
        <end position="138"/>
    </location>
</feature>
<evidence type="ECO:0008006" key="6">
    <source>
        <dbReference type="Google" id="ProtNLM"/>
    </source>
</evidence>
<feature type="signal peptide" evidence="3">
    <location>
        <begin position="1"/>
        <end position="24"/>
    </location>
</feature>
<feature type="chain" id="PRO_5042083863" description="BZIP domain-containing protein" evidence="3">
    <location>
        <begin position="25"/>
        <end position="389"/>
    </location>
</feature>
<dbReference type="AlphaFoldDB" id="A0AAD4KLF0"/>
<reference evidence="4" key="1">
    <citation type="submission" date="2021-12" db="EMBL/GenBank/DDBJ databases">
        <title>Convergent genome expansion in fungi linked to evolution of root-endophyte symbiosis.</title>
        <authorList>
            <consortium name="DOE Joint Genome Institute"/>
            <person name="Ke Y.-H."/>
            <person name="Bonito G."/>
            <person name="Liao H.-L."/>
            <person name="Looney B."/>
            <person name="Rojas-Flechas A."/>
            <person name="Nash J."/>
            <person name="Hameed K."/>
            <person name="Schadt C."/>
            <person name="Martin F."/>
            <person name="Crous P.W."/>
            <person name="Miettinen O."/>
            <person name="Magnuson J.K."/>
            <person name="Labbe J."/>
            <person name="Jacobson D."/>
            <person name="Doktycz M.J."/>
            <person name="Veneault-Fourrey C."/>
            <person name="Kuo A."/>
            <person name="Mondo S."/>
            <person name="Calhoun S."/>
            <person name="Riley R."/>
            <person name="Ohm R."/>
            <person name="LaButti K."/>
            <person name="Andreopoulos B."/>
            <person name="Pangilinan J."/>
            <person name="Nolan M."/>
            <person name="Tritt A."/>
            <person name="Clum A."/>
            <person name="Lipzen A."/>
            <person name="Daum C."/>
            <person name="Barry K."/>
            <person name="Grigoriev I.V."/>
            <person name="Vilgalys R."/>
        </authorList>
    </citation>
    <scope>NUCLEOTIDE SEQUENCE</scope>
    <source>
        <strain evidence="4">PMI_201</strain>
    </source>
</reference>
<dbReference type="GeneID" id="70246860"/>
<dbReference type="InterPro" id="IPR021833">
    <property type="entry name" value="DUF3425"/>
</dbReference>
<protein>
    <recommendedName>
        <fullName evidence="6">BZIP domain-containing protein</fullName>
    </recommendedName>
</protein>
<evidence type="ECO:0000256" key="1">
    <source>
        <dbReference type="SAM" id="Coils"/>
    </source>
</evidence>
<sequence>MIRRSLSLITTSSCSVLAAQTSMAAPVSLHLPTPGNPWASGRVLTPSQRETKRYNDRITKRAKAKKQKDSIKELQDQIAALQNMIQTHQRSCEISREYSLDTCLLPLTDLPPCLNNGLSTIESSQPTREPSGPPNSDTEICITQQQDSWATVIPSSQLALSPSLQVSGSWNVLEYANGVLDKARELDKMEVCFNRQLNEDAIIRGVLEGWHFLQGRTYSCPLWTVVSQIDEKIFMHSGIVTRLSMLSTIHKMLAAVVHVDQFNSLPTWYRPRPSQLNFPHYATADYFAWPGFRERLVISNCEVLTDRFFKYFASCFRLFWPHSISDSYKMVSDSGLYSFSDAFRTHAQDISTWTMCKEFFLSFPELQEDMQSEISISTGSLKVINDNLH</sequence>